<sequence>MYYVREDQALTKADEELRLRADGIAVVQRANRMVGMAPRERAVAAAWDLLAITLTHAGGGLARERKPRKQGGLNVAAHSCGSPGPES</sequence>
<dbReference type="RefSeq" id="WP_387413223.1">
    <property type="nucleotide sequence ID" value="NZ_JBIASD010000013.1"/>
</dbReference>
<proteinExistence type="predicted"/>
<name>A0ABW6SVT8_9ACTN</name>
<dbReference type="Proteomes" id="UP001602013">
    <property type="component" value="Unassembled WGS sequence"/>
</dbReference>
<feature type="region of interest" description="Disordered" evidence="1">
    <location>
        <begin position="60"/>
        <end position="87"/>
    </location>
</feature>
<comment type="caution">
    <text evidence="2">The sequence shown here is derived from an EMBL/GenBank/DDBJ whole genome shotgun (WGS) entry which is preliminary data.</text>
</comment>
<evidence type="ECO:0000313" key="2">
    <source>
        <dbReference type="EMBL" id="MFF3667933.1"/>
    </source>
</evidence>
<organism evidence="2 3">
    <name type="scientific">Microtetraspora malaysiensis</name>
    <dbReference type="NCBI Taxonomy" id="161358"/>
    <lineage>
        <taxon>Bacteria</taxon>
        <taxon>Bacillati</taxon>
        <taxon>Actinomycetota</taxon>
        <taxon>Actinomycetes</taxon>
        <taxon>Streptosporangiales</taxon>
        <taxon>Streptosporangiaceae</taxon>
        <taxon>Microtetraspora</taxon>
    </lineage>
</organism>
<evidence type="ECO:0000313" key="3">
    <source>
        <dbReference type="Proteomes" id="UP001602013"/>
    </source>
</evidence>
<protein>
    <submittedName>
        <fullName evidence="2">Uncharacterized protein</fullName>
    </submittedName>
</protein>
<accession>A0ABW6SVT8</accession>
<gene>
    <name evidence="2" type="ORF">ACFYXI_20280</name>
</gene>
<dbReference type="EMBL" id="JBIASD010000013">
    <property type="protein sequence ID" value="MFF3667933.1"/>
    <property type="molecule type" value="Genomic_DNA"/>
</dbReference>
<keyword evidence="3" id="KW-1185">Reference proteome</keyword>
<reference evidence="2 3" key="1">
    <citation type="submission" date="2024-10" db="EMBL/GenBank/DDBJ databases">
        <title>The Natural Products Discovery Center: Release of the First 8490 Sequenced Strains for Exploring Actinobacteria Biosynthetic Diversity.</title>
        <authorList>
            <person name="Kalkreuter E."/>
            <person name="Kautsar S.A."/>
            <person name="Yang D."/>
            <person name="Bader C.D."/>
            <person name="Teijaro C.N."/>
            <person name="Fluegel L."/>
            <person name="Davis C.M."/>
            <person name="Simpson J.R."/>
            <person name="Lauterbach L."/>
            <person name="Steele A.D."/>
            <person name="Gui C."/>
            <person name="Meng S."/>
            <person name="Li G."/>
            <person name="Viehrig K."/>
            <person name="Ye F."/>
            <person name="Su P."/>
            <person name="Kiefer A.F."/>
            <person name="Nichols A."/>
            <person name="Cepeda A.J."/>
            <person name="Yan W."/>
            <person name="Fan B."/>
            <person name="Jiang Y."/>
            <person name="Adhikari A."/>
            <person name="Zheng C.-J."/>
            <person name="Schuster L."/>
            <person name="Cowan T.M."/>
            <person name="Smanski M.J."/>
            <person name="Chevrette M.G."/>
            <person name="De Carvalho L.P.S."/>
            <person name="Shen B."/>
        </authorList>
    </citation>
    <scope>NUCLEOTIDE SEQUENCE [LARGE SCALE GENOMIC DNA]</scope>
    <source>
        <strain evidence="2 3">NPDC002173</strain>
    </source>
</reference>
<evidence type="ECO:0000256" key="1">
    <source>
        <dbReference type="SAM" id="MobiDB-lite"/>
    </source>
</evidence>